<dbReference type="PANTHER" id="PTHR42811">
    <property type="entry name" value="SERINE ACETYLTRANSFERASE"/>
    <property type="match status" value="1"/>
</dbReference>
<dbReference type="Proteomes" id="UP000199054">
    <property type="component" value="Unassembled WGS sequence"/>
</dbReference>
<dbReference type="CDD" id="cd03354">
    <property type="entry name" value="LbH_SAT"/>
    <property type="match status" value="1"/>
</dbReference>
<dbReference type="STRING" id="34002.SAMN04489859_100225"/>
<dbReference type="InterPro" id="IPR001451">
    <property type="entry name" value="Hexapep"/>
</dbReference>
<proteinExistence type="inferred from homology"/>
<dbReference type="Gene3D" id="1.10.3130.10">
    <property type="entry name" value="serine acetyltransferase, domain 1"/>
    <property type="match status" value="1"/>
</dbReference>
<evidence type="ECO:0000256" key="6">
    <source>
        <dbReference type="ARBA" id="ARBA00049486"/>
    </source>
</evidence>
<dbReference type="SUPFAM" id="SSF51161">
    <property type="entry name" value="Trimeric LpxA-like enzymes"/>
    <property type="match status" value="1"/>
</dbReference>
<sequence>MTMPEPYGVGNSRITALAPQNDMQLIAAPDCVTAERAAIALALCGRPVRPVAGPQTGLRLASPFRKELVIQEPLAILTLLDELCPGTLFSANPVERAGQHKLTGLALLADQRLAEVIAARNPRDLDIAIHLLRDGVLLIEQCFRQRSPASRLDVRDAVAAPLIWRMMMLDRHCQAHLCLGLERVTANTARILQLNGVADVLGKAAEARFLDHHLPHDAAIGLPADQRIDWSPALGPAGRPQHLNDRTRRLTVVPASPTSSPKPADPAGDDPLGAVTEKLRLIRLTSQQRRYPGRATPRLPSRPAVIRLLADTIGALYPRHYGPEGMDAQAAELFITQTLQSVRQRLADQLELEWLLQPDADPAECRQRAQATAARFLAGLPQIRDLHDTDINAAFQGDPSAKSLDEIILCFPGIAAILRHRLAHSLYGFGAPMLARIMAGHSHSLSGIDIHPGARIGPACFIDHGTGVVIGETAVLGRNVRIYQQVTLGAKRFESDGEGGLVKGQPRHPLVGDDVVIYAGATILGRIEIGKGATIGGGVWLTEPVPPGAVVTQARASLNTSG</sequence>
<accession>A0A1H8EE15</accession>
<evidence type="ECO:0000256" key="5">
    <source>
        <dbReference type="ARBA" id="ARBA00023315"/>
    </source>
</evidence>
<evidence type="ECO:0000256" key="3">
    <source>
        <dbReference type="ARBA" id="ARBA00022605"/>
    </source>
</evidence>
<keyword evidence="4 7" id="KW-0808">Transferase</keyword>
<dbReference type="EC" id="2.3.1.30" evidence="2"/>
<dbReference type="InterPro" id="IPR045304">
    <property type="entry name" value="LbH_SAT"/>
</dbReference>
<dbReference type="InterPro" id="IPR042122">
    <property type="entry name" value="Ser_AcTrfase_N_sf"/>
</dbReference>
<reference evidence="7 8" key="1">
    <citation type="submission" date="2016-10" db="EMBL/GenBank/DDBJ databases">
        <authorList>
            <person name="de Groot N.N."/>
        </authorList>
    </citation>
    <scope>NUCLEOTIDE SEQUENCE [LARGE SCALE GENOMIC DNA]</scope>
    <source>
        <strain evidence="7 8">DSM 8512</strain>
    </source>
</reference>
<keyword evidence="5" id="KW-0012">Acyltransferase</keyword>
<comment type="similarity">
    <text evidence="1">Belongs to the transferase hexapeptide repeat family.</text>
</comment>
<dbReference type="InterPro" id="IPR011004">
    <property type="entry name" value="Trimer_LpxA-like_sf"/>
</dbReference>
<organism evidence="7 8">
    <name type="scientific">Paracoccus alcaliphilus</name>
    <dbReference type="NCBI Taxonomy" id="34002"/>
    <lineage>
        <taxon>Bacteria</taxon>
        <taxon>Pseudomonadati</taxon>
        <taxon>Pseudomonadota</taxon>
        <taxon>Alphaproteobacteria</taxon>
        <taxon>Rhodobacterales</taxon>
        <taxon>Paracoccaceae</taxon>
        <taxon>Paracoccus</taxon>
    </lineage>
</organism>
<dbReference type="GO" id="GO:0008652">
    <property type="term" value="P:amino acid biosynthetic process"/>
    <property type="evidence" value="ECO:0007669"/>
    <property type="project" value="UniProtKB-KW"/>
</dbReference>
<evidence type="ECO:0000256" key="4">
    <source>
        <dbReference type="ARBA" id="ARBA00022679"/>
    </source>
</evidence>
<keyword evidence="8" id="KW-1185">Reference proteome</keyword>
<dbReference type="Gene3D" id="2.160.10.10">
    <property type="entry name" value="Hexapeptide repeat proteins"/>
    <property type="match status" value="1"/>
</dbReference>
<evidence type="ECO:0000256" key="1">
    <source>
        <dbReference type="ARBA" id="ARBA00007274"/>
    </source>
</evidence>
<dbReference type="RefSeq" id="WP_244519084.1">
    <property type="nucleotide sequence ID" value="NZ_CP067127.1"/>
</dbReference>
<name>A0A1H8EE15_9RHOB</name>
<evidence type="ECO:0000313" key="7">
    <source>
        <dbReference type="EMBL" id="SEN17656.1"/>
    </source>
</evidence>
<evidence type="ECO:0000313" key="8">
    <source>
        <dbReference type="Proteomes" id="UP000199054"/>
    </source>
</evidence>
<dbReference type="Pfam" id="PF00132">
    <property type="entry name" value="Hexapep"/>
    <property type="match status" value="1"/>
</dbReference>
<dbReference type="EMBL" id="FODE01000002">
    <property type="protein sequence ID" value="SEN17656.1"/>
    <property type="molecule type" value="Genomic_DNA"/>
</dbReference>
<protein>
    <recommendedName>
        <fullName evidence="2">serine O-acetyltransferase</fullName>
        <ecNumber evidence="2">2.3.1.30</ecNumber>
    </recommendedName>
</protein>
<keyword evidence="3" id="KW-0028">Amino-acid biosynthesis</keyword>
<gene>
    <name evidence="7" type="ORF">SAMN04489859_100225</name>
</gene>
<dbReference type="AlphaFoldDB" id="A0A1H8EE15"/>
<dbReference type="GO" id="GO:0009001">
    <property type="term" value="F:serine O-acetyltransferase activity"/>
    <property type="evidence" value="ECO:0007669"/>
    <property type="project" value="UniProtKB-EC"/>
</dbReference>
<evidence type="ECO:0000256" key="2">
    <source>
        <dbReference type="ARBA" id="ARBA00013266"/>
    </source>
</evidence>
<comment type="catalytic activity">
    <reaction evidence="6">
        <text>L-serine + acetyl-CoA = O-acetyl-L-serine + CoA</text>
        <dbReference type="Rhea" id="RHEA:24560"/>
        <dbReference type="ChEBI" id="CHEBI:33384"/>
        <dbReference type="ChEBI" id="CHEBI:57287"/>
        <dbReference type="ChEBI" id="CHEBI:57288"/>
        <dbReference type="ChEBI" id="CHEBI:58340"/>
        <dbReference type="EC" id="2.3.1.30"/>
    </reaction>
</comment>